<dbReference type="EMBL" id="CP066065">
    <property type="protein sequence ID" value="QQC44733.1"/>
    <property type="molecule type" value="Genomic_DNA"/>
</dbReference>
<feature type="transmembrane region" description="Helical" evidence="2">
    <location>
        <begin position="24"/>
        <end position="45"/>
    </location>
</feature>
<dbReference type="RefSeq" id="WP_074633607.1">
    <property type="nucleotide sequence ID" value="NZ_CP066065.1"/>
</dbReference>
<dbReference type="AlphaFoldDB" id="A0AAP9YA15"/>
<organism evidence="4 5">
    <name type="scientific">Schaalia meyeri</name>
    <dbReference type="NCBI Taxonomy" id="52773"/>
    <lineage>
        <taxon>Bacteria</taxon>
        <taxon>Bacillati</taxon>
        <taxon>Actinomycetota</taxon>
        <taxon>Actinomycetes</taxon>
        <taxon>Actinomycetales</taxon>
        <taxon>Actinomycetaceae</taxon>
        <taxon>Schaalia</taxon>
    </lineage>
</organism>
<dbReference type="PROSITE" id="PS51786">
    <property type="entry name" value="LON_PROTEOLYTIC"/>
    <property type="match status" value="1"/>
</dbReference>
<name>A0AAP9YA15_9ACTO</name>
<feature type="active site" evidence="1">
    <location>
        <position position="334"/>
    </location>
</feature>
<keyword evidence="2" id="KW-1133">Transmembrane helix</keyword>
<reference evidence="4 5" key="1">
    <citation type="submission" date="2020-12" db="EMBL/GenBank/DDBJ databases">
        <title>FDA dAtabase for Regulatory Grade micrObial Sequences (FDA-ARGOS): Supporting development and validation of Infectious Disease Dx tests.</title>
        <authorList>
            <person name="Sproer C."/>
            <person name="Gronow S."/>
            <person name="Severitt S."/>
            <person name="Schroder I."/>
            <person name="Tallon L."/>
            <person name="Sadzewicz L."/>
            <person name="Zhao X."/>
            <person name="Boylan J."/>
            <person name="Ott S."/>
            <person name="Bowen H."/>
            <person name="Vavikolanu K."/>
            <person name="Mehta A."/>
            <person name="Aluvathingal J."/>
            <person name="Nadendla S."/>
            <person name="Lowell S."/>
            <person name="Myers T."/>
            <person name="Yan Y."/>
            <person name="Sichtig H."/>
        </authorList>
    </citation>
    <scope>NUCLEOTIDE SEQUENCE [LARGE SCALE GENOMIC DNA]</scope>
    <source>
        <strain evidence="4 5">FDAARGOS_985</strain>
    </source>
</reference>
<keyword evidence="1" id="KW-0645">Protease</keyword>
<keyword evidence="2" id="KW-0472">Membrane</keyword>
<evidence type="ECO:0000256" key="2">
    <source>
        <dbReference type="SAM" id="Phobius"/>
    </source>
</evidence>
<dbReference type="SUPFAM" id="SSF54211">
    <property type="entry name" value="Ribosomal protein S5 domain 2-like"/>
    <property type="match status" value="1"/>
</dbReference>
<keyword evidence="1" id="KW-0378">Hydrolase</keyword>
<dbReference type="InterPro" id="IPR027065">
    <property type="entry name" value="Lon_Prtase"/>
</dbReference>
<comment type="similarity">
    <text evidence="1">Belongs to the peptidase S16 family.</text>
</comment>
<dbReference type="GO" id="GO:0005524">
    <property type="term" value="F:ATP binding"/>
    <property type="evidence" value="ECO:0007669"/>
    <property type="project" value="InterPro"/>
</dbReference>
<dbReference type="GO" id="GO:0030163">
    <property type="term" value="P:protein catabolic process"/>
    <property type="evidence" value="ECO:0007669"/>
    <property type="project" value="InterPro"/>
</dbReference>
<accession>A0AAP9YA15</accession>
<dbReference type="GO" id="GO:0004252">
    <property type="term" value="F:serine-type endopeptidase activity"/>
    <property type="evidence" value="ECO:0007669"/>
    <property type="project" value="UniProtKB-UniRule"/>
</dbReference>
<dbReference type="Proteomes" id="UP000595220">
    <property type="component" value="Chromosome"/>
</dbReference>
<feature type="domain" description="Lon proteolytic" evidence="3">
    <location>
        <begin position="244"/>
        <end position="382"/>
    </location>
</feature>
<dbReference type="EC" id="3.4.21.53" evidence="1"/>
<dbReference type="SUPFAM" id="SSF50156">
    <property type="entry name" value="PDZ domain-like"/>
    <property type="match status" value="1"/>
</dbReference>
<dbReference type="PANTHER" id="PTHR10046">
    <property type="entry name" value="ATP DEPENDENT LON PROTEASE FAMILY MEMBER"/>
    <property type="match status" value="1"/>
</dbReference>
<dbReference type="GO" id="GO:0004176">
    <property type="term" value="F:ATP-dependent peptidase activity"/>
    <property type="evidence" value="ECO:0007669"/>
    <property type="project" value="UniProtKB-UniRule"/>
</dbReference>
<dbReference type="GO" id="GO:0006508">
    <property type="term" value="P:proteolysis"/>
    <property type="evidence" value="ECO:0007669"/>
    <property type="project" value="UniProtKB-KW"/>
</dbReference>
<dbReference type="InterPro" id="IPR008269">
    <property type="entry name" value="Lon_proteolytic"/>
</dbReference>
<dbReference type="Pfam" id="PF05362">
    <property type="entry name" value="Lon_C"/>
    <property type="match status" value="1"/>
</dbReference>
<evidence type="ECO:0000256" key="1">
    <source>
        <dbReference type="PROSITE-ProRule" id="PRU01122"/>
    </source>
</evidence>
<evidence type="ECO:0000259" key="3">
    <source>
        <dbReference type="PROSITE" id="PS51786"/>
    </source>
</evidence>
<dbReference type="Gene3D" id="3.30.230.10">
    <property type="match status" value="1"/>
</dbReference>
<keyword evidence="2" id="KW-0812">Transmembrane</keyword>
<evidence type="ECO:0000313" key="4">
    <source>
        <dbReference type="EMBL" id="QQC44733.1"/>
    </source>
</evidence>
<evidence type="ECO:0000313" key="5">
    <source>
        <dbReference type="Proteomes" id="UP000595220"/>
    </source>
</evidence>
<proteinExistence type="inferred from homology"/>
<keyword evidence="1" id="KW-0720">Serine protease</keyword>
<dbReference type="InterPro" id="IPR020568">
    <property type="entry name" value="Ribosomal_Su5_D2-typ_SF"/>
</dbReference>
<sequence>METTSAVDDVLPGQEAPTRKVPLISWRIVVGIIAALAMVAVLFWIPVPFVVNSPGPTFNVLGSADGQPMINIAGTDPTTGETVRLDDPQSASFKDKAQPGQGQLRMVTVSETGGPGNRLSFAQLIGAYFDSHSKILDYSSVYPAGATREKVSDAQVAMMRNSQTTSQVAALEYLGWDVPATVTIEGATEGSNAEGLVAQGDILRTITTPDGTRHDVTSAATPFALMRTIPAGTQMTLTIERDGDTRDVSFNSVAVSANTSGSRLGVYLSVVPTLPVDISFNLSGVGGPSAGMMFSLGIIDRLTPGDMTGGNAIAGTGTMSYDGRVGAIGGIQQKMWGALDDGARWFLAPSDNCSDVVGHVPDGMRVVAVSTLDEAANAVRSIADGTGDALPTCQ</sequence>
<dbReference type="InterPro" id="IPR014721">
    <property type="entry name" value="Ribsml_uS5_D2-typ_fold_subgr"/>
</dbReference>
<feature type="active site" evidence="1">
    <location>
        <position position="289"/>
    </location>
</feature>
<comment type="catalytic activity">
    <reaction evidence="1">
        <text>Hydrolysis of proteins in presence of ATP.</text>
        <dbReference type="EC" id="3.4.21.53"/>
    </reaction>
</comment>
<protein>
    <recommendedName>
        <fullName evidence="1">endopeptidase La</fullName>
        <ecNumber evidence="1">3.4.21.53</ecNumber>
    </recommendedName>
</protein>
<dbReference type="InterPro" id="IPR036034">
    <property type="entry name" value="PDZ_sf"/>
</dbReference>
<keyword evidence="5" id="KW-1185">Reference proteome</keyword>
<gene>
    <name evidence="4" type="ORF">I6H42_04815</name>
</gene>